<reference evidence="2" key="1">
    <citation type="submission" date="2022-03" db="EMBL/GenBank/DDBJ databases">
        <authorList>
            <person name="Martin C."/>
        </authorList>
    </citation>
    <scope>NUCLEOTIDE SEQUENCE</scope>
</reference>
<evidence type="ECO:0000313" key="2">
    <source>
        <dbReference type="EMBL" id="CAH1785813.1"/>
    </source>
</evidence>
<dbReference type="InterPro" id="IPR002004">
    <property type="entry name" value="PABP_HYD_C"/>
</dbReference>
<dbReference type="SUPFAM" id="SSF63570">
    <property type="entry name" value="PABC (PABP) domain"/>
    <property type="match status" value="3"/>
</dbReference>
<dbReference type="GO" id="GO:0034450">
    <property type="term" value="F:ubiquitin-ubiquitin ligase activity"/>
    <property type="evidence" value="ECO:0007669"/>
    <property type="project" value="TreeGrafter"/>
</dbReference>
<comment type="caution">
    <text evidence="2">The sequence shown here is derived from an EMBL/GenBank/DDBJ whole genome shotgun (WGS) entry which is preliminary data.</text>
</comment>
<dbReference type="PANTHER" id="PTHR46276">
    <property type="entry name" value="E3 UBIQUITIN-PROTEIN LIGASE UBR5"/>
    <property type="match status" value="1"/>
</dbReference>
<dbReference type="GO" id="GO:0005737">
    <property type="term" value="C:cytoplasm"/>
    <property type="evidence" value="ECO:0007669"/>
    <property type="project" value="TreeGrafter"/>
</dbReference>
<dbReference type="OrthoDB" id="19742at2759"/>
<evidence type="ECO:0000259" key="1">
    <source>
        <dbReference type="PROSITE" id="PS51309"/>
    </source>
</evidence>
<dbReference type="AlphaFoldDB" id="A0A8S4NXB1"/>
<dbReference type="PROSITE" id="PS51309">
    <property type="entry name" value="PABC"/>
    <property type="match status" value="1"/>
</dbReference>
<name>A0A8S4NXB1_OWEFU</name>
<dbReference type="SMART" id="SM00517">
    <property type="entry name" value="PolyA"/>
    <property type="match status" value="3"/>
</dbReference>
<keyword evidence="3" id="KW-1185">Reference proteome</keyword>
<dbReference type="GO" id="GO:0090263">
    <property type="term" value="P:positive regulation of canonical Wnt signaling pathway"/>
    <property type="evidence" value="ECO:0007669"/>
    <property type="project" value="TreeGrafter"/>
</dbReference>
<dbReference type="Pfam" id="PF00658">
    <property type="entry name" value="MLLE"/>
    <property type="match status" value="3"/>
</dbReference>
<dbReference type="PANTHER" id="PTHR46276:SF1">
    <property type="entry name" value="E3 UBIQUITIN-PROTEIN LIGASE UBR5"/>
    <property type="match status" value="1"/>
</dbReference>
<gene>
    <name evidence="2" type="ORF">OFUS_LOCUS11819</name>
</gene>
<feature type="domain" description="PABC" evidence="1">
    <location>
        <begin position="58"/>
        <end position="135"/>
    </location>
</feature>
<organism evidence="2 3">
    <name type="scientific">Owenia fusiformis</name>
    <name type="common">Polychaete worm</name>
    <dbReference type="NCBI Taxonomy" id="6347"/>
    <lineage>
        <taxon>Eukaryota</taxon>
        <taxon>Metazoa</taxon>
        <taxon>Spiralia</taxon>
        <taxon>Lophotrochozoa</taxon>
        <taxon>Annelida</taxon>
        <taxon>Polychaeta</taxon>
        <taxon>Sedentaria</taxon>
        <taxon>Canalipalpata</taxon>
        <taxon>Sabellida</taxon>
        <taxon>Oweniida</taxon>
        <taxon>Oweniidae</taxon>
        <taxon>Owenia</taxon>
    </lineage>
</organism>
<dbReference type="GO" id="GO:0005634">
    <property type="term" value="C:nucleus"/>
    <property type="evidence" value="ECO:0007669"/>
    <property type="project" value="TreeGrafter"/>
</dbReference>
<sequence>MALLTTHEVLGEHLYAKVAVLTEDKDSQKITGILMECTDDDILKMLKDEELLKRRIEKVLQHIQIERCKPLEKDQEELGERLFPLVAEIESELCAQITGMLLELDRPSIELLLNSESDLENAIQKAKTEYLKQLGYEQDTGTPQEEDVTIQELGEAVFDRVSEKYPKMEDASQITGMLLDLGTKTLQELLQNKQEFMAKVDQAYKILDHSKS</sequence>
<proteinExistence type="predicted"/>
<dbReference type="Gene3D" id="1.10.1900.10">
    <property type="entry name" value="c-terminal domain of poly(a) binding protein"/>
    <property type="match status" value="3"/>
</dbReference>
<dbReference type="InterPro" id="IPR036053">
    <property type="entry name" value="PABP-dom"/>
</dbReference>
<accession>A0A8S4NXB1</accession>
<dbReference type="GO" id="GO:0003723">
    <property type="term" value="F:RNA binding"/>
    <property type="evidence" value="ECO:0007669"/>
    <property type="project" value="InterPro"/>
</dbReference>
<evidence type="ECO:0000313" key="3">
    <source>
        <dbReference type="Proteomes" id="UP000749559"/>
    </source>
</evidence>
<dbReference type="EMBL" id="CAIIXF020000006">
    <property type="protein sequence ID" value="CAH1785813.1"/>
    <property type="molecule type" value="Genomic_DNA"/>
</dbReference>
<dbReference type="GO" id="GO:0000209">
    <property type="term" value="P:protein polyubiquitination"/>
    <property type="evidence" value="ECO:0007669"/>
    <property type="project" value="TreeGrafter"/>
</dbReference>
<protein>
    <recommendedName>
        <fullName evidence="1">PABC domain-containing protein</fullName>
    </recommendedName>
</protein>
<dbReference type="Proteomes" id="UP000749559">
    <property type="component" value="Unassembled WGS sequence"/>
</dbReference>